<name>A0A8J4PZQ0_9MYCE</name>
<organism evidence="2 3">
    <name type="scientific">Polysphondylium violaceum</name>
    <dbReference type="NCBI Taxonomy" id="133409"/>
    <lineage>
        <taxon>Eukaryota</taxon>
        <taxon>Amoebozoa</taxon>
        <taxon>Evosea</taxon>
        <taxon>Eumycetozoa</taxon>
        <taxon>Dictyostelia</taxon>
        <taxon>Dictyosteliales</taxon>
        <taxon>Dictyosteliaceae</taxon>
        <taxon>Polysphondylium</taxon>
    </lineage>
</organism>
<keyword evidence="3" id="KW-1185">Reference proteome</keyword>
<dbReference type="AlphaFoldDB" id="A0A8J4PZQ0"/>
<dbReference type="Proteomes" id="UP000695562">
    <property type="component" value="Unassembled WGS sequence"/>
</dbReference>
<comment type="caution">
    <text evidence="2">The sequence shown here is derived from an EMBL/GenBank/DDBJ whole genome shotgun (WGS) entry which is preliminary data.</text>
</comment>
<reference evidence="2" key="1">
    <citation type="submission" date="2020-01" db="EMBL/GenBank/DDBJ databases">
        <title>Development of genomics and gene disruption for Polysphondylium violaceum indicates a role for the polyketide synthase stlB in stalk morphogenesis.</title>
        <authorList>
            <person name="Narita B."/>
            <person name="Kawabe Y."/>
            <person name="Kin K."/>
            <person name="Saito T."/>
            <person name="Gibbs R."/>
            <person name="Kuspa A."/>
            <person name="Muzny D."/>
            <person name="Queller D."/>
            <person name="Richards S."/>
            <person name="Strassman J."/>
            <person name="Sucgang R."/>
            <person name="Worley K."/>
            <person name="Schaap P."/>
        </authorList>
    </citation>
    <scope>NUCLEOTIDE SEQUENCE</scope>
    <source>
        <strain evidence="2">QSvi11</strain>
    </source>
</reference>
<dbReference type="EMBL" id="AJWJ01000060">
    <property type="protein sequence ID" value="KAF2076445.1"/>
    <property type="molecule type" value="Genomic_DNA"/>
</dbReference>
<accession>A0A8J4PZQ0</accession>
<sequence length="91" mass="10068">MADKGSTPGIKGRDEKQVNDNVLMSPQPPRSRRVMGPSLTDTNDTEIMSPQPPPSRRVMGPSLNDTSDIMSPQPPPNESNGTFFNRSCRWK</sequence>
<evidence type="ECO:0000256" key="1">
    <source>
        <dbReference type="SAM" id="MobiDB-lite"/>
    </source>
</evidence>
<feature type="region of interest" description="Disordered" evidence="1">
    <location>
        <begin position="1"/>
        <end position="91"/>
    </location>
</feature>
<protein>
    <submittedName>
        <fullName evidence="2">Uncharacterized protein</fullName>
    </submittedName>
</protein>
<evidence type="ECO:0000313" key="3">
    <source>
        <dbReference type="Proteomes" id="UP000695562"/>
    </source>
</evidence>
<evidence type="ECO:0000313" key="2">
    <source>
        <dbReference type="EMBL" id="KAF2076445.1"/>
    </source>
</evidence>
<dbReference type="OrthoDB" id="73491at2759"/>
<proteinExistence type="predicted"/>
<feature type="compositionally biased region" description="Polar residues" evidence="1">
    <location>
        <begin position="39"/>
        <end position="48"/>
    </location>
</feature>
<gene>
    <name evidence="2" type="ORF">CYY_002248</name>
</gene>